<feature type="compositionally biased region" description="Polar residues" evidence="1">
    <location>
        <begin position="136"/>
        <end position="147"/>
    </location>
</feature>
<organism evidence="2 3">
    <name type="scientific">Klebsiella pneumoniae</name>
    <dbReference type="NCBI Taxonomy" id="573"/>
    <lineage>
        <taxon>Bacteria</taxon>
        <taxon>Pseudomonadati</taxon>
        <taxon>Pseudomonadota</taxon>
        <taxon>Gammaproteobacteria</taxon>
        <taxon>Enterobacterales</taxon>
        <taxon>Enterobacteriaceae</taxon>
        <taxon>Klebsiella/Raoultella group</taxon>
        <taxon>Klebsiella</taxon>
        <taxon>Klebsiella pneumoniae complex</taxon>
    </lineage>
</organism>
<feature type="region of interest" description="Disordered" evidence="1">
    <location>
        <begin position="129"/>
        <end position="159"/>
    </location>
</feature>
<reference evidence="2" key="1">
    <citation type="submission" date="2021-03" db="EMBL/GenBank/DDBJ databases">
        <title>Molecular epidemiology and mechanisms of colistin and carbapenem resistance in Enterobacteriaceae from clinical isolates, the environment and porcine samples in Pretoria, South Africa.</title>
        <authorList>
            <person name="Bogoshi D."/>
            <person name="Mbelle N.M."/>
            <person name="Naidoo V."/>
            <person name="Osei Sekyere J."/>
        </authorList>
    </citation>
    <scope>NUCLEOTIDE SEQUENCE</scope>
    <source>
        <strain evidence="2">C034</strain>
    </source>
</reference>
<proteinExistence type="predicted"/>
<dbReference type="Proteomes" id="UP000664620">
    <property type="component" value="Unassembled WGS sequence"/>
</dbReference>
<evidence type="ECO:0000313" key="2">
    <source>
        <dbReference type="EMBL" id="MBO2029351.1"/>
    </source>
</evidence>
<protein>
    <submittedName>
        <fullName evidence="2">Uncharacterized protein</fullName>
    </submittedName>
</protein>
<dbReference type="EMBL" id="JAGETO010000054">
    <property type="protein sequence ID" value="MBO2029351.1"/>
    <property type="molecule type" value="Genomic_DNA"/>
</dbReference>
<evidence type="ECO:0000313" key="3">
    <source>
        <dbReference type="Proteomes" id="UP000664620"/>
    </source>
</evidence>
<accession>A0A939SW48</accession>
<dbReference type="AlphaFoldDB" id="A0A939SW48"/>
<comment type="caution">
    <text evidence="2">The sequence shown here is derived from an EMBL/GenBank/DDBJ whole genome shotgun (WGS) entry which is preliminary data.</text>
</comment>
<gene>
    <name evidence="2" type="ORF">J4734_15180</name>
</gene>
<sequence length="159" mass="17470">MWNHAAVDWPQMPLTVRSPTLSLSAIRMSQVEVPMTFTSALGCAPAPTAPMWQSKAPPEGHTLRQTQRWPTLRSACRPHIGRPVSVNSGRQMLVDDGIKLIEEAGRRQTAPALMPQRFMSGAAAAAQILRTRSTESRAGTQSQSSTHEAAAGRRRYLRE</sequence>
<name>A0A939SW48_KLEPN</name>
<evidence type="ECO:0000256" key="1">
    <source>
        <dbReference type="SAM" id="MobiDB-lite"/>
    </source>
</evidence>